<dbReference type="EMBL" id="CAUYUJ010005347">
    <property type="protein sequence ID" value="CAK0813307.1"/>
    <property type="molecule type" value="Genomic_DNA"/>
</dbReference>
<sequence>MSIVNRGRSGLSTAQRSMCYETPQSENTKGITFTSRPKMLQLVNGERDTSMSRLGAYNLDKFSFLHYVMGQIPVTQHVLRLGNTGFSKRSHQVWCNSAVGEVGQGCEGSKEFLRGQFGWMGRHAARSDQRRVPNGFAASMLDAAVRAVNDFKLQCADTDIHKFANVAMRSTDYCASLTKLGEQLTGTARNRWNLHEAACAVNHWIRQLETHHGFYQWHASHGPSGPGGGGPRGPGGGGPPGTGGGGPPGPDEAVQAEPFTMKQFEMQLNSEMWLQRAILAHGKAKDGVLCRNDLRVSMKQKLKERGIKRPSGPLKEAMEALQAAGVLVNVEAAAAVAPNKRGGWPVVKIKKRPWSEVESSAVDVIRALRLNQDQFAE</sequence>
<evidence type="ECO:0000256" key="1">
    <source>
        <dbReference type="SAM" id="MobiDB-lite"/>
    </source>
</evidence>
<comment type="caution">
    <text evidence="2">The sequence shown here is derived from an EMBL/GenBank/DDBJ whole genome shotgun (WGS) entry which is preliminary data.</text>
</comment>
<feature type="compositionally biased region" description="Gly residues" evidence="1">
    <location>
        <begin position="224"/>
        <end position="246"/>
    </location>
</feature>
<protein>
    <submittedName>
        <fullName evidence="2">Uncharacterized protein</fullName>
    </submittedName>
</protein>
<proteinExistence type="predicted"/>
<reference evidence="2" key="1">
    <citation type="submission" date="2023-10" db="EMBL/GenBank/DDBJ databases">
        <authorList>
            <person name="Chen Y."/>
            <person name="Shah S."/>
            <person name="Dougan E. K."/>
            <person name="Thang M."/>
            <person name="Chan C."/>
        </authorList>
    </citation>
    <scope>NUCLEOTIDE SEQUENCE [LARGE SCALE GENOMIC DNA]</scope>
</reference>
<evidence type="ECO:0000313" key="3">
    <source>
        <dbReference type="Proteomes" id="UP001189429"/>
    </source>
</evidence>
<name>A0ABN9R3J1_9DINO</name>
<feature type="region of interest" description="Disordered" evidence="1">
    <location>
        <begin position="217"/>
        <end position="254"/>
    </location>
</feature>
<organism evidence="2 3">
    <name type="scientific">Prorocentrum cordatum</name>
    <dbReference type="NCBI Taxonomy" id="2364126"/>
    <lineage>
        <taxon>Eukaryota</taxon>
        <taxon>Sar</taxon>
        <taxon>Alveolata</taxon>
        <taxon>Dinophyceae</taxon>
        <taxon>Prorocentrales</taxon>
        <taxon>Prorocentraceae</taxon>
        <taxon>Prorocentrum</taxon>
    </lineage>
</organism>
<dbReference type="Proteomes" id="UP001189429">
    <property type="component" value="Unassembled WGS sequence"/>
</dbReference>
<feature type="compositionally biased region" description="Polar residues" evidence="1">
    <location>
        <begin position="10"/>
        <end position="28"/>
    </location>
</feature>
<evidence type="ECO:0000313" key="2">
    <source>
        <dbReference type="EMBL" id="CAK0813307.1"/>
    </source>
</evidence>
<keyword evidence="3" id="KW-1185">Reference proteome</keyword>
<accession>A0ABN9R3J1</accession>
<gene>
    <name evidence="2" type="ORF">PCOR1329_LOCUS17297</name>
</gene>
<feature type="region of interest" description="Disordered" evidence="1">
    <location>
        <begin position="1"/>
        <end position="28"/>
    </location>
</feature>